<reference evidence="1" key="1">
    <citation type="submission" date="2014-11" db="EMBL/GenBank/DDBJ databases">
        <authorList>
            <person name="Amaro Gonzalez C."/>
        </authorList>
    </citation>
    <scope>NUCLEOTIDE SEQUENCE</scope>
</reference>
<proteinExistence type="predicted"/>
<protein>
    <submittedName>
        <fullName evidence="1">Uncharacterized protein</fullName>
    </submittedName>
</protein>
<reference evidence="1" key="2">
    <citation type="journal article" date="2015" name="Fish Shellfish Immunol.">
        <title>Early steps in the European eel (Anguilla anguilla)-Vibrio vulnificus interaction in the gills: Role of the RtxA13 toxin.</title>
        <authorList>
            <person name="Callol A."/>
            <person name="Pajuelo D."/>
            <person name="Ebbesson L."/>
            <person name="Teles M."/>
            <person name="MacKenzie S."/>
            <person name="Amaro C."/>
        </authorList>
    </citation>
    <scope>NUCLEOTIDE SEQUENCE</scope>
</reference>
<dbReference type="EMBL" id="GBXM01077446">
    <property type="protein sequence ID" value="JAH31131.1"/>
    <property type="molecule type" value="Transcribed_RNA"/>
</dbReference>
<sequence length="42" mass="4985">MFSQFLSSNMQYTLIHYESKFSFTAAFLHNMEVFKSYLIAPN</sequence>
<organism evidence="1">
    <name type="scientific">Anguilla anguilla</name>
    <name type="common">European freshwater eel</name>
    <name type="synonym">Muraena anguilla</name>
    <dbReference type="NCBI Taxonomy" id="7936"/>
    <lineage>
        <taxon>Eukaryota</taxon>
        <taxon>Metazoa</taxon>
        <taxon>Chordata</taxon>
        <taxon>Craniata</taxon>
        <taxon>Vertebrata</taxon>
        <taxon>Euteleostomi</taxon>
        <taxon>Actinopterygii</taxon>
        <taxon>Neopterygii</taxon>
        <taxon>Teleostei</taxon>
        <taxon>Anguilliformes</taxon>
        <taxon>Anguillidae</taxon>
        <taxon>Anguilla</taxon>
    </lineage>
</organism>
<dbReference type="AlphaFoldDB" id="A0A0E9RPN1"/>
<evidence type="ECO:0000313" key="1">
    <source>
        <dbReference type="EMBL" id="JAH31131.1"/>
    </source>
</evidence>
<name>A0A0E9RPN1_ANGAN</name>
<accession>A0A0E9RPN1</accession>